<dbReference type="InterPro" id="IPR042007">
    <property type="entry name" value="Sortase_A"/>
</dbReference>
<accession>A0AAJ2MMT0</accession>
<dbReference type="SUPFAM" id="SSF63817">
    <property type="entry name" value="Sortase"/>
    <property type="match status" value="1"/>
</dbReference>
<organism evidence="6 7">
    <name type="scientific">Lactococcus petauri</name>
    <dbReference type="NCBI Taxonomy" id="1940789"/>
    <lineage>
        <taxon>Bacteria</taxon>
        <taxon>Bacillati</taxon>
        <taxon>Bacillota</taxon>
        <taxon>Bacilli</taxon>
        <taxon>Lactobacillales</taxon>
        <taxon>Streptococcaceae</taxon>
        <taxon>Lactococcus</taxon>
    </lineage>
</organism>
<dbReference type="InterPro" id="IPR023365">
    <property type="entry name" value="Sortase_dom-sf"/>
</dbReference>
<feature type="region of interest" description="Disordered" evidence="5">
    <location>
        <begin position="1"/>
        <end position="46"/>
    </location>
</feature>
<feature type="compositionally biased region" description="Polar residues" evidence="5">
    <location>
        <begin position="15"/>
        <end position="27"/>
    </location>
</feature>
<dbReference type="NCBIfam" id="TIGR01076">
    <property type="entry name" value="sortase_fam"/>
    <property type="match status" value="1"/>
</dbReference>
<evidence type="ECO:0000313" key="7">
    <source>
        <dbReference type="Proteomes" id="UP001257962"/>
    </source>
</evidence>
<evidence type="ECO:0000256" key="1">
    <source>
        <dbReference type="ARBA" id="ARBA00022670"/>
    </source>
</evidence>
<comment type="caution">
    <text evidence="6">The sequence shown here is derived from an EMBL/GenBank/DDBJ whole genome shotgun (WGS) entry which is preliminary data.</text>
</comment>
<reference evidence="6" key="1">
    <citation type="submission" date="2023-03" db="EMBL/GenBank/DDBJ databases">
        <authorList>
            <person name="Shen W."/>
            <person name="Cai J."/>
        </authorList>
    </citation>
    <scope>NUCLEOTIDE SEQUENCE</scope>
    <source>
        <strain evidence="6">Y3</strain>
    </source>
</reference>
<feature type="active site" description="Proton donor/acceptor" evidence="4">
    <location>
        <position position="114"/>
    </location>
</feature>
<keyword evidence="2" id="KW-0378">Hydrolase</keyword>
<evidence type="ECO:0000256" key="3">
    <source>
        <dbReference type="ARBA" id="ARBA00022807"/>
    </source>
</evidence>
<keyword evidence="1" id="KW-0645">Protease</keyword>
<gene>
    <name evidence="6" type="ORF">P7D34_08990</name>
</gene>
<dbReference type="Gene3D" id="2.40.260.10">
    <property type="entry name" value="Sortase"/>
    <property type="match status" value="1"/>
</dbReference>
<dbReference type="GO" id="GO:0006508">
    <property type="term" value="P:proteolysis"/>
    <property type="evidence" value="ECO:0007669"/>
    <property type="project" value="UniProtKB-KW"/>
</dbReference>
<dbReference type="GO" id="GO:0008234">
    <property type="term" value="F:cysteine-type peptidase activity"/>
    <property type="evidence" value="ECO:0007669"/>
    <property type="project" value="UniProtKB-KW"/>
</dbReference>
<dbReference type="Pfam" id="PF04203">
    <property type="entry name" value="Sortase"/>
    <property type="match status" value="1"/>
</dbReference>
<evidence type="ECO:0000256" key="4">
    <source>
        <dbReference type="PIRSR" id="PIRSR605754-1"/>
    </source>
</evidence>
<keyword evidence="3" id="KW-0788">Thiol protease</keyword>
<dbReference type="EMBL" id="JARPYC010000007">
    <property type="protein sequence ID" value="MDT2667369.1"/>
    <property type="molecule type" value="Genomic_DNA"/>
</dbReference>
<dbReference type="CDD" id="cd06165">
    <property type="entry name" value="Sortase_A"/>
    <property type="match status" value="1"/>
</dbReference>
<feature type="active site" description="Acyl-thioester intermediate" evidence="4">
    <location>
        <position position="183"/>
    </location>
</feature>
<dbReference type="AlphaFoldDB" id="A0AAJ2MMT0"/>
<protein>
    <submittedName>
        <fullName evidence="6">Class A sortase</fullName>
    </submittedName>
</protein>
<evidence type="ECO:0000256" key="5">
    <source>
        <dbReference type="SAM" id="MobiDB-lite"/>
    </source>
</evidence>
<dbReference type="RefSeq" id="WP_242534002.1">
    <property type="nucleotide sequence ID" value="NZ_JARPXS010000007.1"/>
</dbReference>
<sequence length="211" mass="23569">MKPTVSKGLIKDTGQKATQVSKEQIQANVKKVNPSESKVDSNEAQEVRPLTTEELLKNRVDNKELDTIGVLSLPDVGIKLPILDGVTYETMMYGAGTIKGYEVMGQGNYSLASHTIFNTYTNSIEKDVLFGNLVNSREGQRIYVTDKSKVYEYVIDKVYTVKDNQSDVIKDKENKKEITLVTCTSLTGNDRLIVHGTLEETSSYQEKSDLF</sequence>
<name>A0AAJ2MMT0_9LACT</name>
<evidence type="ECO:0000313" key="6">
    <source>
        <dbReference type="EMBL" id="MDT2667369.1"/>
    </source>
</evidence>
<evidence type="ECO:0000256" key="2">
    <source>
        <dbReference type="ARBA" id="ARBA00022801"/>
    </source>
</evidence>
<dbReference type="Proteomes" id="UP001257962">
    <property type="component" value="Unassembled WGS sequence"/>
</dbReference>
<proteinExistence type="predicted"/>
<dbReference type="InterPro" id="IPR005754">
    <property type="entry name" value="Sortase"/>
</dbReference>